<dbReference type="PANTHER" id="PTHR22939">
    <property type="entry name" value="SERINE PROTEASE FAMILY S1C HTRA-RELATED"/>
    <property type="match status" value="1"/>
</dbReference>
<dbReference type="Gene3D" id="2.30.42.60">
    <property type="match status" value="1"/>
</dbReference>
<evidence type="ECO:0000256" key="3">
    <source>
        <dbReference type="ARBA" id="ARBA00022801"/>
    </source>
</evidence>
<sequence length="465" mass="49203">MGAKYLTIAFILASIALPATVRAEDIPRVPTSQSEINLSFAPLVKEAAPAVVNIYARRIVQSRRSPFAGDPFFGNFFRDFGTTRPRVQNSLGSGVIVSSDGFVVSNYHVVGQADEIRVVLNDRREFEARVLIGDEESDLAILKIDALDMPYLPLRNSDTVEVGELVLAIGNPFGVGQTVSSGIVSGLARSGTAAGNARGYFIQTDAPINPGNSGGALIDIAGRLIGINTSILTRSGGSNGIGFAIPAALVEQFLAQARDGKTRFERPWAGVTGQSVDADLSDGLGLLRPEGVVLTALHRASPLAQAGMAVGDVVVEVAGQPVNTPAEMLFRMSVQGLGQEVDMAFLRDGDLARAKVALIAPPEDPPRDTRTLSDREVLAGMEVAQVNPAVMAELGLPMNAEGVVVINPGPVAPRVGLRRGDVLRQIDRQVIQSTDEVGPALRRAAPNVGIEVERGGQRVILRFRA</sequence>
<keyword evidence="4" id="KW-0720">Serine protease</keyword>
<keyword evidence="2 7" id="KW-0645">Protease</keyword>
<dbReference type="Pfam" id="PF17820">
    <property type="entry name" value="PDZ_6"/>
    <property type="match status" value="1"/>
</dbReference>
<dbReference type="Pfam" id="PF13180">
    <property type="entry name" value="PDZ_2"/>
    <property type="match status" value="1"/>
</dbReference>
<name>A0A1M5N4U2_9RHOB</name>
<dbReference type="RefSeq" id="WP_072776158.1">
    <property type="nucleotide sequence ID" value="NZ_FQXC01000001.1"/>
</dbReference>
<dbReference type="AlphaFoldDB" id="A0A1M5N4U2"/>
<organism evidence="7 8">
    <name type="scientific">Marivita hallyeonensis</name>
    <dbReference type="NCBI Taxonomy" id="996342"/>
    <lineage>
        <taxon>Bacteria</taxon>
        <taxon>Pseudomonadati</taxon>
        <taxon>Pseudomonadota</taxon>
        <taxon>Alphaproteobacteria</taxon>
        <taxon>Rhodobacterales</taxon>
        <taxon>Roseobacteraceae</taxon>
        <taxon>Marivita</taxon>
    </lineage>
</organism>
<dbReference type="GO" id="GO:0004252">
    <property type="term" value="F:serine-type endopeptidase activity"/>
    <property type="evidence" value="ECO:0007669"/>
    <property type="project" value="InterPro"/>
</dbReference>
<dbReference type="PRINTS" id="PR00834">
    <property type="entry name" value="PROTEASES2C"/>
</dbReference>
<evidence type="ECO:0000256" key="5">
    <source>
        <dbReference type="SAM" id="SignalP"/>
    </source>
</evidence>
<protein>
    <submittedName>
        <fullName evidence="7">Do/DeqQ family serine protease</fullName>
    </submittedName>
</protein>
<evidence type="ECO:0000313" key="8">
    <source>
        <dbReference type="Proteomes" id="UP000184221"/>
    </source>
</evidence>
<dbReference type="SMART" id="SM00228">
    <property type="entry name" value="PDZ"/>
    <property type="match status" value="2"/>
</dbReference>
<evidence type="ECO:0000256" key="2">
    <source>
        <dbReference type="ARBA" id="ARBA00022670"/>
    </source>
</evidence>
<keyword evidence="5" id="KW-0732">Signal</keyword>
<dbReference type="OrthoDB" id="9758917at2"/>
<dbReference type="InterPro" id="IPR001478">
    <property type="entry name" value="PDZ"/>
</dbReference>
<dbReference type="Pfam" id="PF13365">
    <property type="entry name" value="Trypsin_2"/>
    <property type="match status" value="1"/>
</dbReference>
<evidence type="ECO:0000259" key="6">
    <source>
        <dbReference type="SMART" id="SM00228"/>
    </source>
</evidence>
<dbReference type="EMBL" id="FQXC01000001">
    <property type="protein sequence ID" value="SHG84596.1"/>
    <property type="molecule type" value="Genomic_DNA"/>
</dbReference>
<proteinExistence type="inferred from homology"/>
<dbReference type="InterPro" id="IPR041489">
    <property type="entry name" value="PDZ_6"/>
</dbReference>
<dbReference type="InterPro" id="IPR009003">
    <property type="entry name" value="Peptidase_S1_PA"/>
</dbReference>
<comment type="similarity">
    <text evidence="1">Belongs to the peptidase S1C family.</text>
</comment>
<feature type="signal peptide" evidence="5">
    <location>
        <begin position="1"/>
        <end position="23"/>
    </location>
</feature>
<evidence type="ECO:0000256" key="4">
    <source>
        <dbReference type="ARBA" id="ARBA00022825"/>
    </source>
</evidence>
<dbReference type="GO" id="GO:0006508">
    <property type="term" value="P:proteolysis"/>
    <property type="evidence" value="ECO:0007669"/>
    <property type="project" value="UniProtKB-KW"/>
</dbReference>
<evidence type="ECO:0000256" key="1">
    <source>
        <dbReference type="ARBA" id="ARBA00010541"/>
    </source>
</evidence>
<gene>
    <name evidence="7" type="ORF">SAMN05443551_0772</name>
</gene>
<keyword evidence="8" id="KW-1185">Reference proteome</keyword>
<dbReference type="Gene3D" id="2.30.42.10">
    <property type="match status" value="1"/>
</dbReference>
<feature type="domain" description="PDZ" evidence="6">
    <location>
        <begin position="392"/>
        <end position="456"/>
    </location>
</feature>
<dbReference type="SUPFAM" id="SSF50494">
    <property type="entry name" value="Trypsin-like serine proteases"/>
    <property type="match status" value="1"/>
</dbReference>
<feature type="chain" id="PRO_5012251689" evidence="5">
    <location>
        <begin position="24"/>
        <end position="465"/>
    </location>
</feature>
<dbReference type="InterPro" id="IPR036034">
    <property type="entry name" value="PDZ_sf"/>
</dbReference>
<reference evidence="7 8" key="1">
    <citation type="submission" date="2016-11" db="EMBL/GenBank/DDBJ databases">
        <authorList>
            <person name="Jaros S."/>
            <person name="Januszkiewicz K."/>
            <person name="Wedrychowicz H."/>
        </authorList>
    </citation>
    <scope>NUCLEOTIDE SEQUENCE [LARGE SCALE GENOMIC DNA]</scope>
    <source>
        <strain evidence="7 8">DSM 29431</strain>
    </source>
</reference>
<accession>A0A1M5N4U2</accession>
<dbReference type="InterPro" id="IPR001940">
    <property type="entry name" value="Peptidase_S1C"/>
</dbReference>
<keyword evidence="3" id="KW-0378">Hydrolase</keyword>
<dbReference type="STRING" id="996342.SAMN05443551_0772"/>
<dbReference type="PANTHER" id="PTHR22939:SF129">
    <property type="entry name" value="SERINE PROTEASE HTRA2, MITOCHONDRIAL"/>
    <property type="match status" value="1"/>
</dbReference>
<dbReference type="SUPFAM" id="SSF50156">
    <property type="entry name" value="PDZ domain-like"/>
    <property type="match status" value="2"/>
</dbReference>
<feature type="domain" description="PDZ" evidence="6">
    <location>
        <begin position="267"/>
        <end position="349"/>
    </location>
</feature>
<dbReference type="Gene3D" id="2.40.10.120">
    <property type="match status" value="1"/>
</dbReference>
<evidence type="ECO:0000313" key="7">
    <source>
        <dbReference type="EMBL" id="SHG84596.1"/>
    </source>
</evidence>
<dbReference type="Proteomes" id="UP000184221">
    <property type="component" value="Unassembled WGS sequence"/>
</dbReference>